<evidence type="ECO:0000256" key="3">
    <source>
        <dbReference type="PROSITE-ProRule" id="PRU00339"/>
    </source>
</evidence>
<dbReference type="InterPro" id="IPR019734">
    <property type="entry name" value="TPR_rpt"/>
</dbReference>
<dbReference type="Pfam" id="PF13414">
    <property type="entry name" value="TPR_11"/>
    <property type="match status" value="1"/>
</dbReference>
<dbReference type="SUPFAM" id="SSF56112">
    <property type="entry name" value="Protein kinase-like (PK-like)"/>
    <property type="match status" value="2"/>
</dbReference>
<feature type="repeat" description="TPR" evidence="3">
    <location>
        <begin position="358"/>
        <end position="391"/>
    </location>
</feature>
<gene>
    <name evidence="6" type="ORF">CPELLU_LOCUS8181</name>
</gene>
<dbReference type="InterPro" id="IPR000719">
    <property type="entry name" value="Prot_kinase_dom"/>
</dbReference>
<evidence type="ECO:0000256" key="2">
    <source>
        <dbReference type="ARBA" id="ARBA00022803"/>
    </source>
</evidence>
<name>A0A9N9GUL2_9GLOM</name>
<evidence type="ECO:0000313" key="6">
    <source>
        <dbReference type="EMBL" id="CAG8626464.1"/>
    </source>
</evidence>
<dbReference type="SMART" id="SM00028">
    <property type="entry name" value="TPR"/>
    <property type="match status" value="6"/>
</dbReference>
<accession>A0A9N9GUL2</accession>
<dbReference type="GO" id="GO:0005524">
    <property type="term" value="F:ATP binding"/>
    <property type="evidence" value="ECO:0007669"/>
    <property type="project" value="UniProtKB-UniRule"/>
</dbReference>
<dbReference type="Pfam" id="PF13432">
    <property type="entry name" value="TPR_16"/>
    <property type="match status" value="1"/>
</dbReference>
<protein>
    <submittedName>
        <fullName evidence="6">15109_t:CDS:1</fullName>
    </submittedName>
</protein>
<keyword evidence="4" id="KW-0067">ATP-binding</keyword>
<organism evidence="6 7">
    <name type="scientific">Cetraspora pellucida</name>
    <dbReference type="NCBI Taxonomy" id="1433469"/>
    <lineage>
        <taxon>Eukaryota</taxon>
        <taxon>Fungi</taxon>
        <taxon>Fungi incertae sedis</taxon>
        <taxon>Mucoromycota</taxon>
        <taxon>Glomeromycotina</taxon>
        <taxon>Glomeromycetes</taxon>
        <taxon>Diversisporales</taxon>
        <taxon>Gigasporaceae</taxon>
        <taxon>Cetraspora</taxon>
    </lineage>
</organism>
<dbReference type="Gene3D" id="3.30.200.20">
    <property type="entry name" value="Phosphorylase Kinase, domain 1"/>
    <property type="match status" value="1"/>
</dbReference>
<dbReference type="GO" id="GO:0046813">
    <property type="term" value="P:receptor-mediated virion attachment to host cell"/>
    <property type="evidence" value="ECO:0007669"/>
    <property type="project" value="TreeGrafter"/>
</dbReference>
<dbReference type="Pfam" id="PF07714">
    <property type="entry name" value="PK_Tyr_Ser-Thr"/>
    <property type="match status" value="2"/>
</dbReference>
<feature type="domain" description="Protein kinase" evidence="5">
    <location>
        <begin position="33"/>
        <end position="336"/>
    </location>
</feature>
<dbReference type="InterPro" id="IPR050498">
    <property type="entry name" value="Ycf3"/>
</dbReference>
<proteinExistence type="predicted"/>
<dbReference type="Pfam" id="PF00515">
    <property type="entry name" value="TPR_1"/>
    <property type="match status" value="1"/>
</dbReference>
<keyword evidence="4" id="KW-0547">Nucleotide-binding</keyword>
<dbReference type="EMBL" id="CAJVQA010005708">
    <property type="protein sequence ID" value="CAG8626464.1"/>
    <property type="molecule type" value="Genomic_DNA"/>
</dbReference>
<dbReference type="GO" id="GO:0004672">
    <property type="term" value="F:protein kinase activity"/>
    <property type="evidence" value="ECO:0007669"/>
    <property type="project" value="InterPro"/>
</dbReference>
<dbReference type="PROSITE" id="PS00107">
    <property type="entry name" value="PROTEIN_KINASE_ATP"/>
    <property type="match status" value="1"/>
</dbReference>
<dbReference type="InterPro" id="IPR011990">
    <property type="entry name" value="TPR-like_helical_dom_sf"/>
</dbReference>
<evidence type="ECO:0000256" key="4">
    <source>
        <dbReference type="PROSITE-ProRule" id="PRU10141"/>
    </source>
</evidence>
<keyword evidence="2 3" id="KW-0802">TPR repeat</keyword>
<dbReference type="AlphaFoldDB" id="A0A9N9GUL2"/>
<dbReference type="PANTHER" id="PTHR44858:SF1">
    <property type="entry name" value="UDP-N-ACETYLGLUCOSAMINE--PEPTIDE N-ACETYLGLUCOSAMINYLTRANSFERASE SPINDLY-RELATED"/>
    <property type="match status" value="1"/>
</dbReference>
<dbReference type="SUPFAM" id="SSF81901">
    <property type="entry name" value="HCP-like"/>
    <property type="match status" value="1"/>
</dbReference>
<evidence type="ECO:0000313" key="7">
    <source>
        <dbReference type="Proteomes" id="UP000789759"/>
    </source>
</evidence>
<dbReference type="PROSITE" id="PS50011">
    <property type="entry name" value="PROTEIN_KINASE_DOM"/>
    <property type="match status" value="2"/>
</dbReference>
<feature type="repeat" description="TPR" evidence="3">
    <location>
        <begin position="290"/>
        <end position="323"/>
    </location>
</feature>
<keyword evidence="1" id="KW-0677">Repeat</keyword>
<dbReference type="InterPro" id="IPR001245">
    <property type="entry name" value="Ser-Thr/Tyr_kinase_cat_dom"/>
</dbReference>
<dbReference type="PROSITE" id="PS50005">
    <property type="entry name" value="TPR"/>
    <property type="match status" value="4"/>
</dbReference>
<feature type="repeat" description="TPR" evidence="3">
    <location>
        <begin position="223"/>
        <end position="256"/>
    </location>
</feature>
<comment type="caution">
    <text evidence="6">The sequence shown here is derived from an EMBL/GenBank/DDBJ whole genome shotgun (WGS) entry which is preliminary data.</text>
</comment>
<dbReference type="Proteomes" id="UP000789759">
    <property type="component" value="Unassembled WGS sequence"/>
</dbReference>
<sequence>MKKGIKKILSPKSRFLDAAIKDDSIAIFEFTSFKNIKEVGKGRFGVVHSADYNEKKVALKCFFHSEITKEFVNELKQLRLSNSHPNVNQFHGITIDPKTENLMLVLQFANGGNLEDYLKTKWNDGTFKISLSEIIKIAKQIILGLEHLHTKNIIHEDAKVEFITNRERQPKPILADDLTDVYSRDLLTVEPSTLIIKGPTNSRNLKVSSPKSILSRHHEKLEPNDLKFQGLVYYEAKNYEASLEFLNKSLDVNSDDADALKFRGLTYYKLKKYEKSISDFNKSLHITNDIIVLICRGQINSNLGRYNEALIDLNKALKLDPNNSFALRCRGQTYYMQKKYKESLIDLNKSLEYDLNNADALRLRGQTYYMLKDYEKALSDLNKSLELDPNNAVTLRFRGRTYLIFGRYDDSLTDLNKSLDIDSKNADALQIRGQINLIKRSPNKQLKDLNKELNFDPKSIEGLQFRTSELRKIEKTYKLNRYEIWFDAAISGHHIRVFKYDEFNNLEKIDEGGYGTVFKADWKNHELPVVLKSLKANNIPIVKELQLLLKVSFHPNINQLYGVTKDLEPVFHMLKPIKAIFDI</sequence>
<dbReference type="OrthoDB" id="1926212at2759"/>
<dbReference type="PANTHER" id="PTHR44858">
    <property type="entry name" value="TETRATRICOPEPTIDE REPEAT PROTEIN 6"/>
    <property type="match status" value="1"/>
</dbReference>
<reference evidence="6" key="1">
    <citation type="submission" date="2021-06" db="EMBL/GenBank/DDBJ databases">
        <authorList>
            <person name="Kallberg Y."/>
            <person name="Tangrot J."/>
            <person name="Rosling A."/>
        </authorList>
    </citation>
    <scope>NUCLEOTIDE SEQUENCE</scope>
    <source>
        <strain evidence="6">FL966</strain>
    </source>
</reference>
<feature type="repeat" description="TPR" evidence="3">
    <location>
        <begin position="392"/>
        <end position="425"/>
    </location>
</feature>
<dbReference type="InterPro" id="IPR011009">
    <property type="entry name" value="Kinase-like_dom_sf"/>
</dbReference>
<dbReference type="Gene3D" id="1.25.40.10">
    <property type="entry name" value="Tetratricopeptide repeat domain"/>
    <property type="match status" value="3"/>
</dbReference>
<feature type="binding site" evidence="4">
    <location>
        <position position="60"/>
    </location>
    <ligand>
        <name>ATP</name>
        <dbReference type="ChEBI" id="CHEBI:30616"/>
    </ligand>
</feature>
<dbReference type="PROSITE" id="PS50293">
    <property type="entry name" value="TPR_REGION"/>
    <property type="match status" value="1"/>
</dbReference>
<dbReference type="Gene3D" id="1.10.510.10">
    <property type="entry name" value="Transferase(Phosphotransferase) domain 1"/>
    <property type="match status" value="1"/>
</dbReference>
<evidence type="ECO:0000256" key="1">
    <source>
        <dbReference type="ARBA" id="ARBA00022737"/>
    </source>
</evidence>
<feature type="domain" description="Protein kinase" evidence="5">
    <location>
        <begin position="503"/>
        <end position="583"/>
    </location>
</feature>
<dbReference type="InterPro" id="IPR017441">
    <property type="entry name" value="Protein_kinase_ATP_BS"/>
</dbReference>
<evidence type="ECO:0000259" key="5">
    <source>
        <dbReference type="PROSITE" id="PS50011"/>
    </source>
</evidence>
<keyword evidence="7" id="KW-1185">Reference proteome</keyword>